<dbReference type="SUPFAM" id="SSF51695">
    <property type="entry name" value="PLC-like phosphodiesterases"/>
    <property type="match status" value="1"/>
</dbReference>
<feature type="domain" description="GP-PDE" evidence="2">
    <location>
        <begin position="47"/>
        <end position="340"/>
    </location>
</feature>
<evidence type="ECO:0000313" key="3">
    <source>
        <dbReference type="EMBL" id="KIL70972.1"/>
    </source>
</evidence>
<sequence>MGFLGRDTITVAFRTAPFLAFLVLVFVGFQFCLTILEQASSRTTRKFDIQGHRGGRGDAIENTLPSFAWGLINGATTLELDNGITKDGVAIVWHDQSITSEKCQDTTPAFEGDPDFPYVGKLVVNLTLAQIRTLDCGSKRLKEFPLQLTYPRTKISTLKEVFAFARCADPERKIQWNIESKINASHPAVTHGVDVFVAKQHAEFISSSYPLSQIIYQSLDWRTLIAMKELDSRIRTSALISYFTAVTADNTTSPWQAGIRLVDMPGPSLDVKIANAAHSIKADILSPQVVTPLAEPFTTQEMVDKAHELNMQVIPWTVNNLSLVEKLTGWMVDGIITDHP</sequence>
<feature type="transmembrane region" description="Helical" evidence="1">
    <location>
        <begin position="16"/>
        <end position="36"/>
    </location>
</feature>
<gene>
    <name evidence="3" type="ORF">M378DRAFT_95816</name>
</gene>
<dbReference type="Proteomes" id="UP000054549">
    <property type="component" value="Unassembled WGS sequence"/>
</dbReference>
<dbReference type="AlphaFoldDB" id="A0A0C2X9C7"/>
<dbReference type="InterPro" id="IPR030395">
    <property type="entry name" value="GP_PDE_dom"/>
</dbReference>
<dbReference type="STRING" id="946122.A0A0C2X9C7"/>
<keyword evidence="1" id="KW-0472">Membrane</keyword>
<evidence type="ECO:0000256" key="1">
    <source>
        <dbReference type="SAM" id="Phobius"/>
    </source>
</evidence>
<dbReference type="PROSITE" id="PS51704">
    <property type="entry name" value="GP_PDE"/>
    <property type="match status" value="1"/>
</dbReference>
<dbReference type="GO" id="GO:0008081">
    <property type="term" value="F:phosphoric diester hydrolase activity"/>
    <property type="evidence" value="ECO:0007669"/>
    <property type="project" value="InterPro"/>
</dbReference>
<dbReference type="InterPro" id="IPR017946">
    <property type="entry name" value="PLC-like_Pdiesterase_TIM-brl"/>
</dbReference>
<dbReference type="HOGENOM" id="CLU_030006_7_0_1"/>
<dbReference type="InParanoid" id="A0A0C2X9C7"/>
<proteinExistence type="predicted"/>
<dbReference type="Pfam" id="PF03009">
    <property type="entry name" value="GDPD"/>
    <property type="match status" value="1"/>
</dbReference>
<keyword evidence="4" id="KW-1185">Reference proteome</keyword>
<dbReference type="PANTHER" id="PTHR46211">
    <property type="entry name" value="GLYCEROPHOSPHORYL DIESTER PHOSPHODIESTERASE"/>
    <property type="match status" value="1"/>
</dbReference>
<dbReference type="Gene3D" id="3.20.20.190">
    <property type="entry name" value="Phosphatidylinositol (PI) phosphodiesterase"/>
    <property type="match status" value="1"/>
</dbReference>
<evidence type="ECO:0000259" key="2">
    <source>
        <dbReference type="PROSITE" id="PS51704"/>
    </source>
</evidence>
<protein>
    <recommendedName>
        <fullName evidence="2">GP-PDE domain-containing protein</fullName>
    </recommendedName>
</protein>
<dbReference type="PANTHER" id="PTHR46211:SF14">
    <property type="entry name" value="GLYCEROPHOSPHODIESTER PHOSPHODIESTERASE"/>
    <property type="match status" value="1"/>
</dbReference>
<feature type="non-terminal residue" evidence="3">
    <location>
        <position position="340"/>
    </location>
</feature>
<organism evidence="3 4">
    <name type="scientific">Amanita muscaria (strain Koide BX008)</name>
    <dbReference type="NCBI Taxonomy" id="946122"/>
    <lineage>
        <taxon>Eukaryota</taxon>
        <taxon>Fungi</taxon>
        <taxon>Dikarya</taxon>
        <taxon>Basidiomycota</taxon>
        <taxon>Agaricomycotina</taxon>
        <taxon>Agaricomycetes</taxon>
        <taxon>Agaricomycetidae</taxon>
        <taxon>Agaricales</taxon>
        <taxon>Pluteineae</taxon>
        <taxon>Amanitaceae</taxon>
        <taxon>Amanita</taxon>
    </lineage>
</organism>
<dbReference type="OrthoDB" id="1058301at2759"/>
<dbReference type="GO" id="GO:0006629">
    <property type="term" value="P:lipid metabolic process"/>
    <property type="evidence" value="ECO:0007669"/>
    <property type="project" value="InterPro"/>
</dbReference>
<evidence type="ECO:0000313" key="4">
    <source>
        <dbReference type="Proteomes" id="UP000054549"/>
    </source>
</evidence>
<keyword evidence="1" id="KW-1133">Transmembrane helix</keyword>
<name>A0A0C2X9C7_AMAMK</name>
<accession>A0A0C2X9C7</accession>
<keyword evidence="1" id="KW-0812">Transmembrane</keyword>
<reference evidence="3 4" key="1">
    <citation type="submission" date="2014-04" db="EMBL/GenBank/DDBJ databases">
        <title>Evolutionary Origins and Diversification of the Mycorrhizal Mutualists.</title>
        <authorList>
            <consortium name="DOE Joint Genome Institute"/>
            <consortium name="Mycorrhizal Genomics Consortium"/>
            <person name="Kohler A."/>
            <person name="Kuo A."/>
            <person name="Nagy L.G."/>
            <person name="Floudas D."/>
            <person name="Copeland A."/>
            <person name="Barry K.W."/>
            <person name="Cichocki N."/>
            <person name="Veneault-Fourrey C."/>
            <person name="LaButti K."/>
            <person name="Lindquist E.A."/>
            <person name="Lipzen A."/>
            <person name="Lundell T."/>
            <person name="Morin E."/>
            <person name="Murat C."/>
            <person name="Riley R."/>
            <person name="Ohm R."/>
            <person name="Sun H."/>
            <person name="Tunlid A."/>
            <person name="Henrissat B."/>
            <person name="Grigoriev I.V."/>
            <person name="Hibbett D.S."/>
            <person name="Martin F."/>
        </authorList>
    </citation>
    <scope>NUCLEOTIDE SEQUENCE [LARGE SCALE GENOMIC DNA]</scope>
    <source>
        <strain evidence="3 4">Koide BX008</strain>
    </source>
</reference>
<dbReference type="EMBL" id="KN818223">
    <property type="protein sequence ID" value="KIL70972.1"/>
    <property type="molecule type" value="Genomic_DNA"/>
</dbReference>